<protein>
    <recommendedName>
        <fullName evidence="4">Nematode Specific Peptide family, group B</fullName>
    </recommendedName>
</protein>
<dbReference type="AlphaFoldDB" id="A0AAE9ITK7"/>
<keyword evidence="1" id="KW-0812">Transmembrane</keyword>
<dbReference type="InterPro" id="IPR009924">
    <property type="entry name" value="DUF1459"/>
</dbReference>
<name>A0AAE9ITK7_CAEBR</name>
<organism evidence="2 3">
    <name type="scientific">Caenorhabditis briggsae</name>
    <dbReference type="NCBI Taxonomy" id="6238"/>
    <lineage>
        <taxon>Eukaryota</taxon>
        <taxon>Metazoa</taxon>
        <taxon>Ecdysozoa</taxon>
        <taxon>Nematoda</taxon>
        <taxon>Chromadorea</taxon>
        <taxon>Rhabditida</taxon>
        <taxon>Rhabditina</taxon>
        <taxon>Rhabditomorpha</taxon>
        <taxon>Rhabditoidea</taxon>
        <taxon>Rhabditidae</taxon>
        <taxon>Peloderinae</taxon>
        <taxon>Caenorhabditis</taxon>
    </lineage>
</organism>
<dbReference type="Proteomes" id="UP000827892">
    <property type="component" value="Chromosome II"/>
</dbReference>
<dbReference type="PANTHER" id="PTHR34601:SF1">
    <property type="entry name" value="NEMATODE SPECIFIC PEPTIDE FAMILY, GROUP B"/>
    <property type="match status" value="1"/>
</dbReference>
<sequence length="125" mass="13654">MCQVFSSQPIIQVISLTVWESIKVRNILTKDTSKSLLHFNMFAKCIVAVVLCSMMIGFSHQQVVVPAYSAAYYPSAYAYPSVYSPYLTAAAYPSVWAWGSNKNKANAGNENAPAPSLVNNRPVSA</sequence>
<reference evidence="2 3" key="1">
    <citation type="submission" date="2022-05" db="EMBL/GenBank/DDBJ databases">
        <title>Chromosome-level reference genomes for two strains of Caenorhabditis briggsae: an improved platform for comparative genomics.</title>
        <authorList>
            <person name="Stevens L."/>
            <person name="Andersen E.C."/>
        </authorList>
    </citation>
    <scope>NUCLEOTIDE SEQUENCE [LARGE SCALE GENOMIC DNA]</scope>
    <source>
        <strain evidence="2">QX1410_ONT</strain>
        <tissue evidence="2">Whole-organism</tissue>
    </source>
</reference>
<keyword evidence="1" id="KW-0472">Membrane</keyword>
<evidence type="ECO:0008006" key="4">
    <source>
        <dbReference type="Google" id="ProtNLM"/>
    </source>
</evidence>
<gene>
    <name evidence="2" type="ORF">L3Y34_017459</name>
</gene>
<proteinExistence type="predicted"/>
<dbReference type="PANTHER" id="PTHR34601">
    <property type="entry name" value="NEMATODE SPECIFIC PEPTIDE FAMILY, GROUP B"/>
    <property type="match status" value="1"/>
</dbReference>
<evidence type="ECO:0000313" key="2">
    <source>
        <dbReference type="EMBL" id="ULU04716.1"/>
    </source>
</evidence>
<evidence type="ECO:0000313" key="3">
    <source>
        <dbReference type="Proteomes" id="UP000827892"/>
    </source>
</evidence>
<dbReference type="Pfam" id="PF07312">
    <property type="entry name" value="DUF1459"/>
    <property type="match status" value="1"/>
</dbReference>
<accession>A0AAE9ITK7</accession>
<evidence type="ECO:0000256" key="1">
    <source>
        <dbReference type="SAM" id="Phobius"/>
    </source>
</evidence>
<dbReference type="EMBL" id="CP090892">
    <property type="protein sequence ID" value="ULU04716.1"/>
    <property type="molecule type" value="Genomic_DNA"/>
</dbReference>
<feature type="transmembrane region" description="Helical" evidence="1">
    <location>
        <begin position="36"/>
        <end position="58"/>
    </location>
</feature>
<keyword evidence="1" id="KW-1133">Transmembrane helix</keyword>